<dbReference type="PANTHER" id="PTHR12458">
    <property type="entry name" value="ORF PROTEIN"/>
    <property type="match status" value="1"/>
</dbReference>
<dbReference type="InParanoid" id="A0A3P8UKN3"/>
<dbReference type="Pfam" id="PF05018">
    <property type="entry name" value="CFA20_dom"/>
    <property type="match status" value="1"/>
</dbReference>
<feature type="compositionally biased region" description="Basic and acidic residues" evidence="1">
    <location>
        <begin position="362"/>
        <end position="378"/>
    </location>
</feature>
<reference evidence="3 4" key="1">
    <citation type="journal article" date="2014" name="Nat. Genet.">
        <title>Whole-genome sequence of a flatfish provides insights into ZW sex chromosome evolution and adaptation to a benthic lifestyle.</title>
        <authorList>
            <person name="Chen S."/>
            <person name="Zhang G."/>
            <person name="Shao C."/>
            <person name="Huang Q."/>
            <person name="Liu G."/>
            <person name="Zhang P."/>
            <person name="Song W."/>
            <person name="An N."/>
            <person name="Chalopin D."/>
            <person name="Volff J.N."/>
            <person name="Hong Y."/>
            <person name="Li Q."/>
            <person name="Sha Z."/>
            <person name="Zhou H."/>
            <person name="Xie M."/>
            <person name="Yu Q."/>
            <person name="Liu Y."/>
            <person name="Xiang H."/>
            <person name="Wang N."/>
            <person name="Wu K."/>
            <person name="Yang C."/>
            <person name="Zhou Q."/>
            <person name="Liao X."/>
            <person name="Yang L."/>
            <person name="Hu Q."/>
            <person name="Zhang J."/>
            <person name="Meng L."/>
            <person name="Jin L."/>
            <person name="Tian Y."/>
            <person name="Lian J."/>
            <person name="Yang J."/>
            <person name="Miao G."/>
            <person name="Liu S."/>
            <person name="Liang Z."/>
            <person name="Yan F."/>
            <person name="Li Y."/>
            <person name="Sun B."/>
            <person name="Zhang H."/>
            <person name="Zhang J."/>
            <person name="Zhu Y."/>
            <person name="Du M."/>
            <person name="Zhao Y."/>
            <person name="Schartl M."/>
            <person name="Tang Q."/>
            <person name="Wang J."/>
        </authorList>
    </citation>
    <scope>NUCLEOTIDE SEQUENCE</scope>
</reference>
<accession>A0A3P8UKN3</accession>
<dbReference type="Proteomes" id="UP000265120">
    <property type="component" value="Chromosome 11"/>
</dbReference>
<dbReference type="CTD" id="200844"/>
<reference evidence="3" key="2">
    <citation type="submission" date="2025-08" db="UniProtKB">
        <authorList>
            <consortium name="Ensembl"/>
        </authorList>
    </citation>
    <scope>IDENTIFICATION</scope>
</reference>
<sequence length="786" mass="86339">MFSRNYQGGAVVEIFSAQGKDPVAQWKLSGGPSAIQKEYNKEVKGFVYCLKGSSQTVKMQMPENRKMSLGLHQRFLVLQVNIPQTKDFSLELVITDLEHLKRRLHLSTVHKELTATLLHARVPFVGLKRECWSTLCIDLVSISTGLFKGFSSLDGITVFASCEIRRIFTMKTGPLVTDEVVFLSGPGFMDEIPRSCQFPAGLIHVTQVLNMKNLQKTDVRIVHKSSERVPDQSNAATSSSNHRVRTPSVLHTASGFKPSAAAPPQPGRKSSLASGRMTRSVLQISDMEASVSERSQGVPAEVQSIGCQSESVSPEDHTGTPGRTQPHPPADRQKSKKPVVLRAGADGLTSPDAASGRYRNRSKNEEKVPSCSEEEIKQRPLTLIDKTEHLKADDFSLSPTKDIFRLTTPTSEPPSCPPRAALPRDLQAWSSWESNEGSEPQLTLQEEVFSFSSQPHSPKRGQGQGDQEKMEKGLDQAQSGSGQRHEARPEDDFIGSESDEEKNSSPSTPRSPGPGLNLLKSPSPHKTLPGELSSGVSDRHIKSSSSGGPGLAVAPSRCLSPGVRSSRQESKHGRSGPGRGAKQVQNGSSRAAPSRSLRQEVEPDDASLHQEEDEPPKPVDSSHNDLHLLGSLRLQGDEKEEEEEEEEEELQMLASLKREQEEDECRAPGLSESQIRQCNVSVSISSDDTTTWTQQVNQGHNYQSEMNPLQHSNPREWMDVLSPPIMPARQPGRSGNTPNDWGNLGGGGDGRVKEEEPEEEEYLNLLYDACLNCYFDPKTGKYYELA</sequence>
<dbReference type="OMA" id="KSHIAFG"/>
<feature type="compositionally biased region" description="Polar residues" evidence="1">
    <location>
        <begin position="703"/>
        <end position="712"/>
    </location>
</feature>
<feature type="compositionally biased region" description="Acidic residues" evidence="1">
    <location>
        <begin position="638"/>
        <end position="650"/>
    </location>
</feature>
<dbReference type="STRING" id="244447.ENSCSEP00000001206"/>
<proteinExistence type="predicted"/>
<dbReference type="KEGG" id="csem:103385732"/>
<organism evidence="3 4">
    <name type="scientific">Cynoglossus semilaevis</name>
    <name type="common">Tongue sole</name>
    <dbReference type="NCBI Taxonomy" id="244447"/>
    <lineage>
        <taxon>Eukaryota</taxon>
        <taxon>Metazoa</taxon>
        <taxon>Chordata</taxon>
        <taxon>Craniata</taxon>
        <taxon>Vertebrata</taxon>
        <taxon>Euteleostomi</taxon>
        <taxon>Actinopterygii</taxon>
        <taxon>Neopterygii</taxon>
        <taxon>Teleostei</taxon>
        <taxon>Neoteleostei</taxon>
        <taxon>Acanthomorphata</taxon>
        <taxon>Carangaria</taxon>
        <taxon>Pleuronectiformes</taxon>
        <taxon>Pleuronectoidei</taxon>
        <taxon>Cynoglossidae</taxon>
        <taxon>Cynoglossinae</taxon>
        <taxon>Cynoglossus</taxon>
    </lineage>
</organism>
<dbReference type="AlphaFoldDB" id="A0A3P8UKN3"/>
<feature type="compositionally biased region" description="Basic and acidic residues" evidence="1">
    <location>
        <begin position="385"/>
        <end position="394"/>
    </location>
</feature>
<name>A0A3P8UKN3_CYNSE</name>
<dbReference type="InterPro" id="IPR040441">
    <property type="entry name" value="CFA20/CFAP20DC"/>
</dbReference>
<evidence type="ECO:0000259" key="2">
    <source>
        <dbReference type="Pfam" id="PF05018"/>
    </source>
</evidence>
<feature type="compositionally biased region" description="Basic and acidic residues" evidence="1">
    <location>
        <begin position="597"/>
        <end position="626"/>
    </location>
</feature>
<feature type="compositionally biased region" description="Low complexity" evidence="1">
    <location>
        <begin position="504"/>
        <end position="515"/>
    </location>
</feature>
<evidence type="ECO:0000313" key="4">
    <source>
        <dbReference type="Proteomes" id="UP000265120"/>
    </source>
</evidence>
<feature type="compositionally biased region" description="Polar residues" evidence="1">
    <location>
        <begin position="231"/>
        <end position="241"/>
    </location>
</feature>
<feature type="region of interest" description="Disordered" evidence="1">
    <location>
        <begin position="703"/>
        <end position="759"/>
    </location>
</feature>
<evidence type="ECO:0000313" key="3">
    <source>
        <dbReference type="Ensembl" id="ENSCSEP00000001206.1"/>
    </source>
</evidence>
<dbReference type="GeneTree" id="ENSGT00390000005497"/>
<feature type="region of interest" description="Disordered" evidence="1">
    <location>
        <begin position="288"/>
        <end position="671"/>
    </location>
</feature>
<feature type="domain" description="CFA20" evidence="2">
    <location>
        <begin position="1"/>
        <end position="171"/>
    </location>
</feature>
<dbReference type="FunCoup" id="A0A3P8UKN3">
    <property type="interactions" value="287"/>
</dbReference>
<dbReference type="GO" id="GO:0031514">
    <property type="term" value="C:motile cilium"/>
    <property type="evidence" value="ECO:0007669"/>
    <property type="project" value="Ensembl"/>
</dbReference>
<protein>
    <submittedName>
        <fullName evidence="3">CFAP20 domain containing</fullName>
    </submittedName>
</protein>
<feature type="region of interest" description="Disordered" evidence="1">
    <location>
        <begin position="223"/>
        <end position="276"/>
    </location>
</feature>
<dbReference type="RefSeq" id="XP_008317924.1">
    <property type="nucleotide sequence ID" value="XM_008319702.2"/>
</dbReference>
<reference evidence="3" key="3">
    <citation type="submission" date="2025-09" db="UniProtKB">
        <authorList>
            <consortium name="Ensembl"/>
        </authorList>
    </citation>
    <scope>IDENTIFICATION</scope>
</reference>
<evidence type="ECO:0000256" key="1">
    <source>
        <dbReference type="SAM" id="MobiDB-lite"/>
    </source>
</evidence>
<dbReference type="OrthoDB" id="10261083at2759"/>
<dbReference type="InterPro" id="IPR007714">
    <property type="entry name" value="CFA20_dom"/>
</dbReference>
<feature type="compositionally biased region" description="Polar residues" evidence="1">
    <location>
        <begin position="428"/>
        <end position="456"/>
    </location>
</feature>
<dbReference type="Ensembl" id="ENSCSET00000001235.1">
    <property type="protein sequence ID" value="ENSCSEP00000001206.1"/>
    <property type="gene ID" value="ENSCSEG00000000837.1"/>
</dbReference>
<dbReference type="GeneID" id="103385732"/>
<keyword evidence="4" id="KW-1185">Reference proteome</keyword>